<evidence type="ECO:0000313" key="4">
    <source>
        <dbReference type="Proteomes" id="UP000830198"/>
    </source>
</evidence>
<dbReference type="RefSeq" id="WP_247810373.1">
    <property type="nucleotide sequence ID" value="NZ_CP095855.1"/>
</dbReference>
<name>A0ABY4HW64_CHIFI</name>
<feature type="domain" description="TraG P-loop" evidence="2">
    <location>
        <begin position="430"/>
        <end position="841"/>
    </location>
</feature>
<dbReference type="PANTHER" id="PTHR38467">
    <property type="match status" value="1"/>
</dbReference>
<dbReference type="InterPro" id="IPR053155">
    <property type="entry name" value="F-pilin_assembly_TraC"/>
</dbReference>
<evidence type="ECO:0000313" key="3">
    <source>
        <dbReference type="EMBL" id="UPK68032.1"/>
    </source>
</evidence>
<dbReference type="InterPro" id="IPR043964">
    <property type="entry name" value="P-loop_TraG"/>
</dbReference>
<reference evidence="3 4" key="1">
    <citation type="submission" date="2022-04" db="EMBL/GenBank/DDBJ databases">
        <title>The arsenic-methylating capacity of Chitinophaga filiformis YT5 during chitin decomposition.</title>
        <authorList>
            <person name="Chen G."/>
            <person name="Liang Y."/>
        </authorList>
    </citation>
    <scope>NUCLEOTIDE SEQUENCE [LARGE SCALE GENOMIC DNA]</scope>
    <source>
        <strain evidence="3 4">YT5</strain>
    </source>
</reference>
<dbReference type="PANTHER" id="PTHR38467:SF1">
    <property type="entry name" value="CONJUGATIVE TRANSFER: ASSEMBLY"/>
    <property type="match status" value="1"/>
</dbReference>
<dbReference type="EMBL" id="CP095855">
    <property type="protein sequence ID" value="UPK68032.1"/>
    <property type="molecule type" value="Genomic_DNA"/>
</dbReference>
<dbReference type="Proteomes" id="UP000830198">
    <property type="component" value="Chromosome"/>
</dbReference>
<dbReference type="NCBIfam" id="TIGR03783">
    <property type="entry name" value="Bac_Flav_CT_G"/>
    <property type="match status" value="1"/>
</dbReference>
<protein>
    <submittedName>
        <fullName evidence="3">TraG family conjugative transposon ATPase</fullName>
    </submittedName>
</protein>
<proteinExistence type="predicted"/>
<dbReference type="InterPro" id="IPR024451">
    <property type="entry name" value="TraG_N_Bacteroidetes"/>
</dbReference>
<accession>A0ABY4HW64</accession>
<sequence>MMIVIMIVTMVVVAALLLQLKDSSEPGKALEKLLPVYKVERDCILAKNGDLTIALQLELPEIFSLSSDEYETLHQIWVRAMKLLPPGVILHKQDWFTEEQFQPDFVNSSDSFFNSSSDRFFNERPVLEHHCYLMITRRAGTRPLSNAVFSNLLRPSLVAPGLLNEQEFLDFNDKVSQFSRLLSEGGFIKVIRLTDDQLAGSPQQAGLIERYCFLLHAQQAPMVRDICFKPELRIGENLCQLYTISSPDDLPGLCGSRLTYDKYSSDKAKFPIGFAASVGQLLSCNHIYNQFVVIEDTQKTLKKLETKRRRLQSLSAYSRENAIAREATNSFLNEAISQGRLPVKAHFNIMVWSSDADRQKELRNMASAALAQMDVVPRQTIKGAPQTYWCGLPGNAGALPANETFDTFAEQASCFFIQETTYKDSVSPFGVRLVDRQMGKPIHVDITDEPMRKGWISNRNKVVFGASGSGKSMFMCHLMRSYFELGAHAVIVDVGHSYEGLCQLVGGYYFTYDEKNPLCFNPFFIDEGDTLDTEKKESIKSLLVALWKKDDESFKRSEYVALSNALHRYFEYIDKNPAVFPCFDSFYDFLRDQYAKVLSQDGVKEKDFDFDNFLYVLRPFYGEGEYGFLLNARNRLDLFHQRFIVFELDSIKDHPILFPLVTIIIMELFVSKMRKLKGIRKVITIEEAWKAIAKSGMAEFMRYLYKTVRKFFGEAITVSQEVDDALSSPVVKEAILNNADTKILLDMRKFQNKFDQLQSVMGMPDKGKPMVLSLNKANDPKRRYREVYIDHGGVSMKVYGYEPSPQEYYAYTTEEKEKVLVKQFTAQCGGDMKKGIQALIAHQAKASA</sequence>
<evidence type="ECO:0000259" key="2">
    <source>
        <dbReference type="Pfam" id="PF19044"/>
    </source>
</evidence>
<dbReference type="SUPFAM" id="SSF52540">
    <property type="entry name" value="P-loop containing nucleoside triphosphate hydrolases"/>
    <property type="match status" value="1"/>
</dbReference>
<feature type="domain" description="TraG N-terminal Bacteroidetes" evidence="1">
    <location>
        <begin position="28"/>
        <end position="74"/>
    </location>
</feature>
<dbReference type="Gene3D" id="1.10.8.730">
    <property type="match status" value="1"/>
</dbReference>
<dbReference type="InterPro" id="IPR022509">
    <property type="entry name" value="Conjugation_ATPase_TraG"/>
</dbReference>
<dbReference type="Pfam" id="PF19044">
    <property type="entry name" value="P-loop_TraG"/>
    <property type="match status" value="1"/>
</dbReference>
<evidence type="ECO:0000259" key="1">
    <source>
        <dbReference type="Pfam" id="PF12991"/>
    </source>
</evidence>
<dbReference type="InterPro" id="IPR027417">
    <property type="entry name" value="P-loop_NTPase"/>
</dbReference>
<gene>
    <name evidence="3" type="ORF">MYF79_24060</name>
</gene>
<keyword evidence="4" id="KW-1185">Reference proteome</keyword>
<dbReference type="Pfam" id="PF12991">
    <property type="entry name" value="DUF3875"/>
    <property type="match status" value="1"/>
</dbReference>
<dbReference type="Gene3D" id="3.40.50.300">
    <property type="entry name" value="P-loop containing nucleotide triphosphate hydrolases"/>
    <property type="match status" value="1"/>
</dbReference>
<organism evidence="3 4">
    <name type="scientific">Chitinophaga filiformis</name>
    <name type="common">Myxococcus filiformis</name>
    <name type="synonym">Flexibacter filiformis</name>
    <dbReference type="NCBI Taxonomy" id="104663"/>
    <lineage>
        <taxon>Bacteria</taxon>
        <taxon>Pseudomonadati</taxon>
        <taxon>Bacteroidota</taxon>
        <taxon>Chitinophagia</taxon>
        <taxon>Chitinophagales</taxon>
        <taxon>Chitinophagaceae</taxon>
        <taxon>Chitinophaga</taxon>
    </lineage>
</organism>